<dbReference type="PANTHER" id="PTHR20961">
    <property type="entry name" value="GLYCOSYLTRANSFERASE"/>
    <property type="match status" value="1"/>
</dbReference>
<evidence type="ECO:0000256" key="2">
    <source>
        <dbReference type="ARBA" id="ARBA00022679"/>
    </source>
</evidence>
<accession>A0ABT1W4L9</accession>
<dbReference type="Pfam" id="PF04577">
    <property type="entry name" value="Glyco_transf_61"/>
    <property type="match status" value="1"/>
</dbReference>
<keyword evidence="1" id="KW-0328">Glycosyltransferase</keyword>
<organism evidence="5 6">
    <name type="scientific">Endosaccharibacter trunci</name>
    <dbReference type="NCBI Taxonomy" id="2812733"/>
    <lineage>
        <taxon>Bacteria</taxon>
        <taxon>Pseudomonadati</taxon>
        <taxon>Pseudomonadota</taxon>
        <taxon>Alphaproteobacteria</taxon>
        <taxon>Acetobacterales</taxon>
        <taxon>Acetobacteraceae</taxon>
        <taxon>Endosaccharibacter</taxon>
    </lineage>
</organism>
<keyword evidence="2" id="KW-0808">Transferase</keyword>
<sequence length="300" mass="33132">MRIWLLRDVFVAFEGLVFDDAGRLFAPSVTQHHHSEIEWARQQVVAARDSGLAPRIDGPVILGSKRGAHNFGHWLIEMLPMLHFARERIQSGSLGVLVHNVTEPQLGGVMLHSLRRLGVPDTMVRVADVEPVRAERLLLVEGLTTHGVYMSPLIAPAIDSLMRDIPGEGHERVFIRRGRGMRRDFANPAHVEALARMHGFHVLDTEGLSLEQQIAALRDARVVAGAMGAAMTNLVFASPGAEIRMVAGADMPDTFFWFAATVTGRGYKELRCRQADEVQGLPYDRALMPTDAEIHAFLGS</sequence>
<dbReference type="InterPro" id="IPR007657">
    <property type="entry name" value="Glycosyltransferase_61"/>
</dbReference>
<dbReference type="Proteomes" id="UP001524587">
    <property type="component" value="Unassembled WGS sequence"/>
</dbReference>
<proteinExistence type="predicted"/>
<reference evidence="5 6" key="1">
    <citation type="submission" date="2022-06" db="EMBL/GenBank/DDBJ databases">
        <title>Endosaccharibacter gen. nov., sp. nov., endophytic bacteria isolated from sugarcane.</title>
        <authorList>
            <person name="Pitiwittayakul N."/>
            <person name="Yukphan P."/>
            <person name="Charoenyingcharoen P."/>
            <person name="Tanasupawat S."/>
        </authorList>
    </citation>
    <scope>NUCLEOTIDE SEQUENCE [LARGE SCALE GENOMIC DNA]</scope>
    <source>
        <strain evidence="5 6">KSS8</strain>
    </source>
</reference>
<dbReference type="RefSeq" id="WP_422863289.1">
    <property type="nucleotide sequence ID" value="NZ_JAMSKV010000003.1"/>
</dbReference>
<protein>
    <submittedName>
        <fullName evidence="5">Glycosyltransferase family 61 protein</fullName>
    </submittedName>
</protein>
<keyword evidence="6" id="KW-1185">Reference proteome</keyword>
<comment type="caution">
    <text evidence="5">The sequence shown here is derived from an EMBL/GenBank/DDBJ whole genome shotgun (WGS) entry which is preliminary data.</text>
</comment>
<evidence type="ECO:0000256" key="3">
    <source>
        <dbReference type="ARBA" id="ARBA00023180"/>
    </source>
</evidence>
<keyword evidence="3" id="KW-0325">Glycoprotein</keyword>
<feature type="domain" description="Glycosyltransferase 61 catalytic" evidence="4">
    <location>
        <begin position="71"/>
        <end position="243"/>
    </location>
</feature>
<dbReference type="InterPro" id="IPR049625">
    <property type="entry name" value="Glyco_transf_61_cat"/>
</dbReference>
<evidence type="ECO:0000313" key="5">
    <source>
        <dbReference type="EMBL" id="MCQ8277828.1"/>
    </source>
</evidence>
<gene>
    <name evidence="5" type="ORF">NFI95_05140</name>
</gene>
<evidence type="ECO:0000313" key="6">
    <source>
        <dbReference type="Proteomes" id="UP001524587"/>
    </source>
</evidence>
<dbReference type="EMBL" id="JAMSKV010000003">
    <property type="protein sequence ID" value="MCQ8277828.1"/>
    <property type="molecule type" value="Genomic_DNA"/>
</dbReference>
<evidence type="ECO:0000256" key="1">
    <source>
        <dbReference type="ARBA" id="ARBA00022676"/>
    </source>
</evidence>
<name>A0ABT1W4L9_9PROT</name>
<evidence type="ECO:0000259" key="4">
    <source>
        <dbReference type="Pfam" id="PF04577"/>
    </source>
</evidence>